<feature type="region of interest" description="Disordered" evidence="1">
    <location>
        <begin position="1"/>
        <end position="60"/>
    </location>
</feature>
<evidence type="ECO:0000256" key="1">
    <source>
        <dbReference type="SAM" id="MobiDB-lite"/>
    </source>
</evidence>
<dbReference type="RefSeq" id="WP_107138943.1">
    <property type="nucleotide sequence ID" value="NZ_PYSV01000016.1"/>
</dbReference>
<protein>
    <submittedName>
        <fullName evidence="2">Uncharacterized protein</fullName>
    </submittedName>
</protein>
<comment type="caution">
    <text evidence="2">The sequence shown here is derived from an EMBL/GenBank/DDBJ whole genome shotgun (WGS) entry which is preliminary data.</text>
</comment>
<dbReference type="Proteomes" id="UP000240317">
    <property type="component" value="Unassembled WGS sequence"/>
</dbReference>
<feature type="compositionally biased region" description="Basic and acidic residues" evidence="1">
    <location>
        <begin position="51"/>
        <end position="60"/>
    </location>
</feature>
<name>A0A2T3W528_9DEIO</name>
<organism evidence="2 3">
    <name type="scientific">Deinococcus arcticus</name>
    <dbReference type="NCBI Taxonomy" id="2136176"/>
    <lineage>
        <taxon>Bacteria</taxon>
        <taxon>Thermotogati</taxon>
        <taxon>Deinococcota</taxon>
        <taxon>Deinococci</taxon>
        <taxon>Deinococcales</taxon>
        <taxon>Deinococcaceae</taxon>
        <taxon>Deinococcus</taxon>
    </lineage>
</organism>
<gene>
    <name evidence="2" type="ORF">C8263_14945</name>
</gene>
<reference evidence="2 3" key="1">
    <citation type="submission" date="2018-03" db="EMBL/GenBank/DDBJ databases">
        <title>Draft genome of Deinococcus sp. OD32.</title>
        <authorList>
            <person name="Wang X.-P."/>
            <person name="Du Z.-J."/>
        </authorList>
    </citation>
    <scope>NUCLEOTIDE SEQUENCE [LARGE SCALE GENOMIC DNA]</scope>
    <source>
        <strain evidence="2 3">OD32</strain>
    </source>
</reference>
<evidence type="ECO:0000313" key="2">
    <source>
        <dbReference type="EMBL" id="PTA67006.1"/>
    </source>
</evidence>
<evidence type="ECO:0000313" key="3">
    <source>
        <dbReference type="Proteomes" id="UP000240317"/>
    </source>
</evidence>
<dbReference type="EMBL" id="PYSV01000016">
    <property type="protein sequence ID" value="PTA67006.1"/>
    <property type="molecule type" value="Genomic_DNA"/>
</dbReference>
<proteinExistence type="predicted"/>
<sequence>MGEGKPSSTDHEPNVGVSQMEQLSSTTDPAHSKEEGGLLANPDVADDLADREERLSITDE</sequence>
<dbReference type="AlphaFoldDB" id="A0A2T3W528"/>
<feature type="compositionally biased region" description="Polar residues" evidence="1">
    <location>
        <begin position="16"/>
        <end position="29"/>
    </location>
</feature>
<keyword evidence="3" id="KW-1185">Reference proteome</keyword>
<accession>A0A2T3W528</accession>